<evidence type="ECO:0000256" key="13">
    <source>
        <dbReference type="ARBA" id="ARBA00023125"/>
    </source>
</evidence>
<dbReference type="InterPro" id="IPR036279">
    <property type="entry name" value="5-3_exonuclease_C_sf"/>
</dbReference>
<feature type="domain" description="5'-3' exonuclease" evidence="20">
    <location>
        <begin position="70"/>
        <end position="330"/>
    </location>
</feature>
<evidence type="ECO:0000313" key="23">
    <source>
        <dbReference type="Proteomes" id="UP000315914"/>
    </source>
</evidence>
<dbReference type="FunFam" id="1.10.150.20:FF:000002">
    <property type="entry name" value="DNA polymerase I"/>
    <property type="match status" value="1"/>
</dbReference>
<dbReference type="InterPro" id="IPR043502">
    <property type="entry name" value="DNA/RNA_pol_sf"/>
</dbReference>
<dbReference type="SMART" id="SM00474">
    <property type="entry name" value="35EXOc"/>
    <property type="match status" value="1"/>
</dbReference>
<keyword evidence="12 17" id="KW-0239">DNA-directed DNA polymerase</keyword>
<dbReference type="FunFam" id="3.40.50.1010:FF:000001">
    <property type="entry name" value="DNA polymerase I"/>
    <property type="match status" value="1"/>
</dbReference>
<accession>A0A560JF30</accession>
<dbReference type="PANTHER" id="PTHR10133:SF27">
    <property type="entry name" value="DNA POLYMERASE NU"/>
    <property type="match status" value="1"/>
</dbReference>
<dbReference type="Pfam" id="PF00476">
    <property type="entry name" value="DNA_pol_A"/>
    <property type="match status" value="1"/>
</dbReference>
<dbReference type="PROSITE" id="PS00447">
    <property type="entry name" value="DNA_POLYMERASE_A"/>
    <property type="match status" value="1"/>
</dbReference>
<protein>
    <recommendedName>
        <fullName evidence="4 16">DNA polymerase I</fullName>
        <ecNumber evidence="3 16">2.7.7.7</ecNumber>
    </recommendedName>
</protein>
<dbReference type="FunFam" id="3.30.420.10:FF:000026">
    <property type="entry name" value="DNA polymerase I"/>
    <property type="match status" value="1"/>
</dbReference>
<dbReference type="InterPro" id="IPR019760">
    <property type="entry name" value="DNA-dir_DNA_pol_A_CS"/>
</dbReference>
<evidence type="ECO:0000256" key="15">
    <source>
        <dbReference type="ARBA" id="ARBA00049244"/>
    </source>
</evidence>
<dbReference type="Gene3D" id="1.20.1060.10">
    <property type="entry name" value="Taq DNA Polymerase, Chain T, domain 4"/>
    <property type="match status" value="1"/>
</dbReference>
<dbReference type="InterPro" id="IPR036397">
    <property type="entry name" value="RNaseH_sf"/>
</dbReference>
<dbReference type="EMBL" id="VITW01000010">
    <property type="protein sequence ID" value="TWB69119.1"/>
    <property type="molecule type" value="Genomic_DNA"/>
</dbReference>
<dbReference type="CDD" id="cd06139">
    <property type="entry name" value="DNA_polA_I_Ecoli_like_exo"/>
    <property type="match status" value="1"/>
</dbReference>
<evidence type="ECO:0000256" key="11">
    <source>
        <dbReference type="ARBA" id="ARBA00022839"/>
    </source>
</evidence>
<dbReference type="SMART" id="SM00475">
    <property type="entry name" value="53EXOc"/>
    <property type="match status" value="1"/>
</dbReference>
<dbReference type="CDD" id="cd09859">
    <property type="entry name" value="PIN_53EXO"/>
    <property type="match status" value="1"/>
</dbReference>
<keyword evidence="11 17" id="KW-0269">Exonuclease</keyword>
<dbReference type="InterPro" id="IPR008918">
    <property type="entry name" value="HhH2"/>
</dbReference>
<evidence type="ECO:0000256" key="7">
    <source>
        <dbReference type="ARBA" id="ARBA00022705"/>
    </source>
</evidence>
<keyword evidence="14 17" id="KW-0234">DNA repair</keyword>
<evidence type="ECO:0000256" key="12">
    <source>
        <dbReference type="ARBA" id="ARBA00022932"/>
    </source>
</evidence>
<keyword evidence="8" id="KW-0540">Nuclease</keyword>
<dbReference type="InterPro" id="IPR029060">
    <property type="entry name" value="PIN-like_dom_sf"/>
</dbReference>
<evidence type="ECO:0000313" key="22">
    <source>
        <dbReference type="EMBL" id="TWB69119.1"/>
    </source>
</evidence>
<dbReference type="EC" id="2.7.7.7" evidence="3 16"/>
<evidence type="ECO:0000259" key="20">
    <source>
        <dbReference type="SMART" id="SM00475"/>
    </source>
</evidence>
<dbReference type="SUPFAM" id="SSF88723">
    <property type="entry name" value="PIN domain-like"/>
    <property type="match status" value="1"/>
</dbReference>
<dbReference type="GO" id="GO:0006261">
    <property type="term" value="P:DNA-templated DNA replication"/>
    <property type="evidence" value="ECO:0007669"/>
    <property type="project" value="UniProtKB-UniRule"/>
</dbReference>
<keyword evidence="10 17" id="KW-0378">Hydrolase</keyword>
<dbReference type="GO" id="GO:0006302">
    <property type="term" value="P:double-strand break repair"/>
    <property type="evidence" value="ECO:0007669"/>
    <property type="project" value="TreeGrafter"/>
</dbReference>
<feature type="region of interest" description="Disordered" evidence="18">
    <location>
        <begin position="376"/>
        <end position="419"/>
    </location>
</feature>
<keyword evidence="6 17" id="KW-0548">Nucleotidyltransferase</keyword>
<dbReference type="Pfam" id="PF02739">
    <property type="entry name" value="5_3_exonuc_N"/>
    <property type="match status" value="1"/>
</dbReference>
<dbReference type="Gene3D" id="1.10.150.20">
    <property type="entry name" value="5' to 3' exonuclease, C-terminal subdomain"/>
    <property type="match status" value="2"/>
</dbReference>
<dbReference type="PANTHER" id="PTHR10133">
    <property type="entry name" value="DNA POLYMERASE I"/>
    <property type="match status" value="1"/>
</dbReference>
<dbReference type="SMART" id="SM00482">
    <property type="entry name" value="POLAc"/>
    <property type="match status" value="1"/>
</dbReference>
<evidence type="ECO:0000256" key="9">
    <source>
        <dbReference type="ARBA" id="ARBA00022763"/>
    </source>
</evidence>
<dbReference type="InterPro" id="IPR018320">
    <property type="entry name" value="DNA_polymerase_1"/>
</dbReference>
<keyword evidence="7 17" id="KW-0235">DNA replication</keyword>
<evidence type="ECO:0000259" key="21">
    <source>
        <dbReference type="SMART" id="SM00482"/>
    </source>
</evidence>
<dbReference type="Gene3D" id="3.30.420.10">
    <property type="entry name" value="Ribonuclease H-like superfamily/Ribonuclease H"/>
    <property type="match status" value="1"/>
</dbReference>
<dbReference type="InterPro" id="IPR001098">
    <property type="entry name" value="DNA-dir_DNA_pol_A_palm_dom"/>
</dbReference>
<dbReference type="NCBIfam" id="TIGR00593">
    <property type="entry name" value="pola"/>
    <property type="match status" value="1"/>
</dbReference>
<dbReference type="InterPro" id="IPR012337">
    <property type="entry name" value="RNaseH-like_sf"/>
</dbReference>
<dbReference type="Gene3D" id="3.30.70.370">
    <property type="match status" value="1"/>
</dbReference>
<dbReference type="InterPro" id="IPR002298">
    <property type="entry name" value="DNA_polymerase_A"/>
</dbReference>
<evidence type="ECO:0000256" key="6">
    <source>
        <dbReference type="ARBA" id="ARBA00022695"/>
    </source>
</evidence>
<dbReference type="SUPFAM" id="SSF53098">
    <property type="entry name" value="Ribonuclease H-like"/>
    <property type="match status" value="1"/>
</dbReference>
<dbReference type="FunFam" id="1.20.1060.10:FF:000001">
    <property type="entry name" value="DNA polymerase I"/>
    <property type="match status" value="1"/>
</dbReference>
<proteinExistence type="inferred from homology"/>
<dbReference type="GO" id="GO:0008409">
    <property type="term" value="F:5'-3' exonuclease activity"/>
    <property type="evidence" value="ECO:0007669"/>
    <property type="project" value="UniProtKB-UniRule"/>
</dbReference>
<evidence type="ECO:0000256" key="4">
    <source>
        <dbReference type="ARBA" id="ARBA00020311"/>
    </source>
</evidence>
<comment type="function">
    <text evidence="17">In addition to polymerase activity, this DNA polymerase exhibits 3'-5' and 5'-3' exonuclease activity.</text>
</comment>
<dbReference type="InterPro" id="IPR002562">
    <property type="entry name" value="3'-5'_exonuclease_dom"/>
</dbReference>
<evidence type="ECO:0000259" key="19">
    <source>
        <dbReference type="SMART" id="SM00474"/>
    </source>
</evidence>
<dbReference type="CDD" id="cd08637">
    <property type="entry name" value="DNA_pol_A_pol_I_C"/>
    <property type="match status" value="1"/>
</dbReference>
<evidence type="ECO:0000256" key="10">
    <source>
        <dbReference type="ARBA" id="ARBA00022801"/>
    </source>
</evidence>
<feature type="region of interest" description="Disordered" evidence="18">
    <location>
        <begin position="21"/>
        <end position="46"/>
    </location>
</feature>
<gene>
    <name evidence="17" type="primary">polA</name>
    <name evidence="22" type="ORF">FBZ95_110241</name>
</gene>
<evidence type="ECO:0000256" key="17">
    <source>
        <dbReference type="RuleBase" id="RU004460"/>
    </source>
</evidence>
<feature type="domain" description="DNA-directed DNA polymerase family A palm" evidence="21">
    <location>
        <begin position="805"/>
        <end position="1011"/>
    </location>
</feature>
<evidence type="ECO:0000256" key="3">
    <source>
        <dbReference type="ARBA" id="ARBA00012417"/>
    </source>
</evidence>
<evidence type="ECO:0000256" key="2">
    <source>
        <dbReference type="ARBA" id="ARBA00011541"/>
    </source>
</evidence>
<dbReference type="Gene3D" id="3.40.50.1010">
    <property type="entry name" value="5'-nuclease"/>
    <property type="match status" value="1"/>
</dbReference>
<evidence type="ECO:0000256" key="16">
    <source>
        <dbReference type="NCBIfam" id="TIGR00593"/>
    </source>
</evidence>
<dbReference type="InterPro" id="IPR020046">
    <property type="entry name" value="5-3_exonucl_a-hlix_arch_N"/>
</dbReference>
<dbReference type="Proteomes" id="UP000315914">
    <property type="component" value="Unassembled WGS sequence"/>
</dbReference>
<dbReference type="Pfam" id="PF01612">
    <property type="entry name" value="DNA_pol_A_exo1"/>
    <property type="match status" value="1"/>
</dbReference>
<keyword evidence="13 17" id="KW-0238">DNA-binding</keyword>
<sequence>MRCGNRPKNSPSEAVKVRKNSYIAAMPKTSPKTSAKADTKATPKAAADAKPAAATAAAKPVAAKAAGKGDHVFLVDGSSYIFRAYHALPPLNRKSDGLQVNAVLGFCNMLWKLLRDMPENDRPTHLAIIFDKSEITFRNKIYPEYKAHRPPAPDDLIPQFALIREAVRAFDLPCLEQVGFEADDLIATYVRQACERGATTTIVSSDKDLMQLVTDCVTMYDTMKDRRIGIPEVIEKFGVPPEKVVEVQALAGDSTDNVPGVPGIGIKTAAQLITEYGDLEQLLFRATEIKQPKRREALLENAEKARISRQLVLLDDKVDLEVPLDDLAVHEPDARKLIAFLKAMEFTTLTRRVAEYSQIDPANVDADPGYASGASVFSPLPPSDVVPAPGTGATPQGRPNEPNKSANKEDKAASPKGAPISLAAVREEALRKLPVDRGKYQAIKSLKELNAFIARIHDTGHVAIELRGNSIDPMQADLCGIALALAPNEACYVPLAHKQSGGDGGLFDAGLAPDQVKHTDAIEALRPVLESSGILKIGFDVKFTAVMLAQHGITLRNTDDAQLISYVLDAGRGSHALESLSERWFGHAMLKESELLGSGKGKITFDQVPIDKAAPLSAEGADIALRVWRVLKPRLVAEHMTTVYETLERPLVSVLARMERRGISIDRQVLSRLSGDFAQTAARVEAEIQEIAGEPVNVGSPKQIGDILFGKMGLPGGTKTKTGAWSTTAQVLDDLAEQGHDFPRKILEWRQVSKLKSTYTDALPTYVNPQTHRVHTTYALAATTTGRLSSNEPNLQNIPVRTEDGRKIRRAFIAMPGHKLVSADYSQIELRLLAEIADIPVLKQAFRDGLDIHAMTASEMFGVRIKGMPSEIRRRAKAINFGIIYGISAFGLANQLGIAREEASAYIKKYFERFPGIRAYMDETRDFCRSHGYVTTLFGRKCHYPDIKASNASVRAFNERAAINARLQGTAADIIRRAMTRVEDALAEKKLSAQMLLQVHDELIFEVPDAEVEATLPVVQKVMQDAPFPAVLLSVPLHVDARAANNWDEAH</sequence>
<name>A0A560JF30_9BRAD</name>
<reference evidence="22 23" key="1">
    <citation type="submission" date="2019-06" db="EMBL/GenBank/DDBJ databases">
        <title>Genomic Encyclopedia of Type Strains, Phase IV (KMG-V): Genome sequencing to study the core and pangenomes of soil and plant-associated prokaryotes.</title>
        <authorList>
            <person name="Whitman W."/>
        </authorList>
    </citation>
    <scope>NUCLEOTIDE SEQUENCE [LARGE SCALE GENOMIC DNA]</scope>
    <source>
        <strain evidence="22 23">BR 10556</strain>
    </source>
</reference>
<dbReference type="AlphaFoldDB" id="A0A560JF30"/>
<evidence type="ECO:0000256" key="14">
    <source>
        <dbReference type="ARBA" id="ARBA00023204"/>
    </source>
</evidence>
<comment type="subunit">
    <text evidence="2">Single-chain monomer with multiple functions.</text>
</comment>
<dbReference type="SMART" id="SM00279">
    <property type="entry name" value="HhH2"/>
    <property type="match status" value="1"/>
</dbReference>
<comment type="similarity">
    <text evidence="1 17">Belongs to the DNA polymerase type-A family.</text>
</comment>
<dbReference type="GO" id="GO:0008408">
    <property type="term" value="F:3'-5' exonuclease activity"/>
    <property type="evidence" value="ECO:0007669"/>
    <property type="project" value="UniProtKB-UniRule"/>
</dbReference>
<dbReference type="InterPro" id="IPR002421">
    <property type="entry name" value="5-3_exonuclease"/>
</dbReference>
<evidence type="ECO:0000256" key="18">
    <source>
        <dbReference type="SAM" id="MobiDB-lite"/>
    </source>
</evidence>
<organism evidence="22 23">
    <name type="scientific">Bradyrhizobium sacchari</name>
    <dbReference type="NCBI Taxonomy" id="1399419"/>
    <lineage>
        <taxon>Bacteria</taxon>
        <taxon>Pseudomonadati</taxon>
        <taxon>Pseudomonadota</taxon>
        <taxon>Alphaproteobacteria</taxon>
        <taxon>Hyphomicrobiales</taxon>
        <taxon>Nitrobacteraceae</taxon>
        <taxon>Bradyrhizobium</taxon>
    </lineage>
</organism>
<keyword evidence="5 17" id="KW-0808">Transferase</keyword>
<evidence type="ECO:0000256" key="8">
    <source>
        <dbReference type="ARBA" id="ARBA00022722"/>
    </source>
</evidence>
<dbReference type="GO" id="GO:0003887">
    <property type="term" value="F:DNA-directed DNA polymerase activity"/>
    <property type="evidence" value="ECO:0007669"/>
    <property type="project" value="UniProtKB-UniRule"/>
</dbReference>
<evidence type="ECO:0000256" key="5">
    <source>
        <dbReference type="ARBA" id="ARBA00022679"/>
    </source>
</evidence>
<dbReference type="CDD" id="cd09898">
    <property type="entry name" value="H3TH_53EXO"/>
    <property type="match status" value="1"/>
</dbReference>
<keyword evidence="9 17" id="KW-0227">DNA damage</keyword>
<feature type="domain" description="3'-5' exonuclease" evidence="19">
    <location>
        <begin position="440"/>
        <end position="636"/>
    </location>
</feature>
<evidence type="ECO:0000256" key="1">
    <source>
        <dbReference type="ARBA" id="ARBA00007705"/>
    </source>
</evidence>
<comment type="catalytic activity">
    <reaction evidence="15 17">
        <text>DNA(n) + a 2'-deoxyribonucleoside 5'-triphosphate = DNA(n+1) + diphosphate</text>
        <dbReference type="Rhea" id="RHEA:22508"/>
        <dbReference type="Rhea" id="RHEA-COMP:17339"/>
        <dbReference type="Rhea" id="RHEA-COMP:17340"/>
        <dbReference type="ChEBI" id="CHEBI:33019"/>
        <dbReference type="ChEBI" id="CHEBI:61560"/>
        <dbReference type="ChEBI" id="CHEBI:173112"/>
        <dbReference type="EC" id="2.7.7.7"/>
    </reaction>
</comment>
<dbReference type="PRINTS" id="PR00868">
    <property type="entry name" value="DNAPOLI"/>
</dbReference>
<dbReference type="NCBIfam" id="NF004397">
    <property type="entry name" value="PRK05755.1"/>
    <property type="match status" value="1"/>
</dbReference>
<dbReference type="SUPFAM" id="SSF56672">
    <property type="entry name" value="DNA/RNA polymerases"/>
    <property type="match status" value="1"/>
</dbReference>
<dbReference type="FunFam" id="1.10.150.20:FF:000003">
    <property type="entry name" value="DNA polymerase I"/>
    <property type="match status" value="1"/>
</dbReference>
<comment type="caution">
    <text evidence="22">The sequence shown here is derived from an EMBL/GenBank/DDBJ whole genome shotgun (WGS) entry which is preliminary data.</text>
</comment>
<keyword evidence="23" id="KW-1185">Reference proteome</keyword>
<dbReference type="SUPFAM" id="SSF47807">
    <property type="entry name" value="5' to 3' exonuclease, C-terminal subdomain"/>
    <property type="match status" value="1"/>
</dbReference>
<dbReference type="Pfam" id="PF01367">
    <property type="entry name" value="5_3_exonuc"/>
    <property type="match status" value="1"/>
</dbReference>
<dbReference type="STRING" id="1399419.A5906_18465"/>
<dbReference type="GO" id="GO:0003677">
    <property type="term" value="F:DNA binding"/>
    <property type="evidence" value="ECO:0007669"/>
    <property type="project" value="UniProtKB-UniRule"/>
</dbReference>
<dbReference type="InterPro" id="IPR020045">
    <property type="entry name" value="DNA_polI_H3TH"/>
</dbReference>